<dbReference type="EMBL" id="MUGS01000114">
    <property type="protein sequence ID" value="OXE95227.1"/>
    <property type="molecule type" value="Genomic_DNA"/>
</dbReference>
<dbReference type="PROSITE" id="PS50075">
    <property type="entry name" value="CARRIER"/>
    <property type="match status" value="1"/>
</dbReference>
<name>A0A227NCB5_9FLAO</name>
<dbReference type="InterPro" id="IPR009081">
    <property type="entry name" value="PP-bd_ACP"/>
</dbReference>
<keyword evidence="5" id="KW-1185">Reference proteome</keyword>
<dbReference type="InterPro" id="IPR050091">
    <property type="entry name" value="PKS_NRPS_Biosynth_Enz"/>
</dbReference>
<dbReference type="InterPro" id="IPR057326">
    <property type="entry name" value="KR_dom"/>
</dbReference>
<dbReference type="SUPFAM" id="SSF47336">
    <property type="entry name" value="ACP-like"/>
    <property type="match status" value="1"/>
</dbReference>
<gene>
    <name evidence="4" type="ORF">B0A64_24590</name>
</gene>
<dbReference type="PANTHER" id="PTHR43775">
    <property type="entry name" value="FATTY ACID SYNTHASE"/>
    <property type="match status" value="1"/>
</dbReference>
<evidence type="ECO:0000313" key="4">
    <source>
        <dbReference type="EMBL" id="OXE95227.1"/>
    </source>
</evidence>
<dbReference type="GO" id="GO:0006633">
    <property type="term" value="P:fatty acid biosynthetic process"/>
    <property type="evidence" value="ECO:0007669"/>
    <property type="project" value="TreeGrafter"/>
</dbReference>
<dbReference type="GO" id="GO:0004312">
    <property type="term" value="F:fatty acid synthase activity"/>
    <property type="evidence" value="ECO:0007669"/>
    <property type="project" value="TreeGrafter"/>
</dbReference>
<dbReference type="AlphaFoldDB" id="A0A227NCB5"/>
<dbReference type="SMART" id="SM00822">
    <property type="entry name" value="PKS_KR"/>
    <property type="match status" value="1"/>
</dbReference>
<dbReference type="GO" id="GO:0005737">
    <property type="term" value="C:cytoplasm"/>
    <property type="evidence" value="ECO:0007669"/>
    <property type="project" value="TreeGrafter"/>
</dbReference>
<feature type="domain" description="Carrier" evidence="3">
    <location>
        <begin position="339"/>
        <end position="414"/>
    </location>
</feature>
<keyword evidence="1" id="KW-0596">Phosphopantetheine</keyword>
<accession>A0A227NCB5</accession>
<dbReference type="Gene3D" id="3.40.50.720">
    <property type="entry name" value="NAD(P)-binding Rossmann-like Domain"/>
    <property type="match status" value="1"/>
</dbReference>
<keyword evidence="2" id="KW-0597">Phosphoprotein</keyword>
<dbReference type="Pfam" id="PF08659">
    <property type="entry name" value="KR"/>
    <property type="match status" value="1"/>
</dbReference>
<dbReference type="InterPro" id="IPR006162">
    <property type="entry name" value="Ppantetheine_attach_site"/>
</dbReference>
<organism evidence="4 5">
    <name type="scientific">Flavobacterium araucananum</name>
    <dbReference type="NCBI Taxonomy" id="946678"/>
    <lineage>
        <taxon>Bacteria</taxon>
        <taxon>Pseudomonadati</taxon>
        <taxon>Bacteroidota</taxon>
        <taxon>Flavobacteriia</taxon>
        <taxon>Flavobacteriales</taxon>
        <taxon>Flavobacteriaceae</taxon>
        <taxon>Flavobacterium</taxon>
    </lineage>
</organism>
<dbReference type="InterPro" id="IPR036736">
    <property type="entry name" value="ACP-like_sf"/>
</dbReference>
<dbReference type="GO" id="GO:0071770">
    <property type="term" value="P:DIM/DIP cell wall layer assembly"/>
    <property type="evidence" value="ECO:0007669"/>
    <property type="project" value="TreeGrafter"/>
</dbReference>
<dbReference type="PANTHER" id="PTHR43775:SF37">
    <property type="entry name" value="SI:DKEY-61P9.11"/>
    <property type="match status" value="1"/>
</dbReference>
<evidence type="ECO:0000313" key="5">
    <source>
        <dbReference type="Proteomes" id="UP000214684"/>
    </source>
</evidence>
<dbReference type="OrthoDB" id="9788235at2"/>
<protein>
    <recommendedName>
        <fullName evidence="3">Carrier domain-containing protein</fullName>
    </recommendedName>
</protein>
<proteinExistence type="predicted"/>
<dbReference type="RefSeq" id="WP_089482081.1">
    <property type="nucleotide sequence ID" value="NZ_MUGS01000114.1"/>
</dbReference>
<dbReference type="Proteomes" id="UP000214684">
    <property type="component" value="Unassembled WGS sequence"/>
</dbReference>
<dbReference type="InterPro" id="IPR036291">
    <property type="entry name" value="NAD(P)-bd_dom_sf"/>
</dbReference>
<evidence type="ECO:0000256" key="2">
    <source>
        <dbReference type="ARBA" id="ARBA00022553"/>
    </source>
</evidence>
<dbReference type="Gene3D" id="1.10.1200.10">
    <property type="entry name" value="ACP-like"/>
    <property type="match status" value="1"/>
</dbReference>
<dbReference type="InterPro" id="IPR013968">
    <property type="entry name" value="PKS_KR"/>
</dbReference>
<sequence length="424" mass="48095">MTKSIPHEYFTSNTKAFHIDLSSQDINYKDILLFALEQNVDKELIVIRGKYHWIPIYKKINLLDIKNKVNSLETKDSIFVITGGLGAIGYAYASYLVKKHVQCTLILLGRTIESNLRKDYKQKLDDLRNTEHKIIYSAIDIGHVEASNKLSELLNINNINNIDIVLHTAVVVAQSVLNDKNKIHIEQVLNPKIAGIENLIKLAKSVPIKKLVNCSSLTSIMPSLGNTEYTAANLYLDEISYRSHINIDSMLTININQISDAGAAIEFIKNSTTKSGKTSNSIRSHEFPIILENLLSNKNLKNICLSRYDIKVGFLNHFKLLDIQNQKKVCARDIKLIEEDFSEIEYKIAKIFGDVLGVQEISIQDDFFKIGGNSISAIKVSHQMSQVFECDVWVSDLFKYKTIKNLKEILSFNTINVKGEDWEI</sequence>
<comment type="caution">
    <text evidence="4">The sequence shown here is derived from an EMBL/GenBank/DDBJ whole genome shotgun (WGS) entry which is preliminary data.</text>
</comment>
<dbReference type="SUPFAM" id="SSF51735">
    <property type="entry name" value="NAD(P)-binding Rossmann-fold domains"/>
    <property type="match status" value="1"/>
</dbReference>
<dbReference type="Pfam" id="PF00550">
    <property type="entry name" value="PP-binding"/>
    <property type="match status" value="1"/>
</dbReference>
<dbReference type="GO" id="GO:0005886">
    <property type="term" value="C:plasma membrane"/>
    <property type="evidence" value="ECO:0007669"/>
    <property type="project" value="TreeGrafter"/>
</dbReference>
<reference evidence="4 5" key="1">
    <citation type="submission" date="2016-11" db="EMBL/GenBank/DDBJ databases">
        <title>Whole genomes of Flavobacteriaceae.</title>
        <authorList>
            <person name="Stine C."/>
            <person name="Li C."/>
            <person name="Tadesse D."/>
        </authorList>
    </citation>
    <scope>NUCLEOTIDE SEQUENCE [LARGE SCALE GENOMIC DNA]</scope>
    <source>
        <strain evidence="4 5">DSM 24704</strain>
    </source>
</reference>
<dbReference type="PROSITE" id="PS00012">
    <property type="entry name" value="PHOSPHOPANTETHEINE"/>
    <property type="match status" value="1"/>
</dbReference>
<evidence type="ECO:0000259" key="3">
    <source>
        <dbReference type="PROSITE" id="PS50075"/>
    </source>
</evidence>
<evidence type="ECO:0000256" key="1">
    <source>
        <dbReference type="ARBA" id="ARBA00022450"/>
    </source>
</evidence>